<dbReference type="InParanoid" id="A0A0D0ECF0"/>
<evidence type="ECO:0000256" key="7">
    <source>
        <dbReference type="SAM" id="Phobius"/>
    </source>
</evidence>
<keyword evidence="1" id="KW-0808">Transferase</keyword>
<evidence type="ECO:0000256" key="3">
    <source>
        <dbReference type="ARBA" id="ARBA00022989"/>
    </source>
</evidence>
<sequence length="372" mass="40957">MEKFSAFRDPGTGIQPFLPQLPPSENAFYATSLAPIRGTLAVIRSLLVIVIAFLHFILVNVLCTILIPIPPLRRLVGGVSTVVLARLVLFVLGFVWIPEVLVARRRGKSPEIPWSPKAGDIIVSNWSSWIDILWLSYRFNPVFVLPLADEPMPLLHSPNDSTPISYRPGRGSAAISIQTPTISPRQTIRGFRQVSLLSMVRATGRTPQSPSSSSFSTLGDIRKSAERPVVVLPECTTSNGRGLLRFAHVFEGINVPTKGCDVFVMCIRYDPPTIPQPTLAHPIASPTLNPLRHLFVISSALSPQSMSVRMLPLSESPSSQLFMVNEVVTNPTIDVLSEACAVLIARIGKMKRVGFGWEDKVAFLTFYRGQRK</sequence>
<dbReference type="FunCoup" id="A0A0D0ECF0">
    <property type="interactions" value="52"/>
</dbReference>
<dbReference type="PANTHER" id="PTHR23063">
    <property type="entry name" value="PHOSPHOLIPID ACYLTRANSFERASE"/>
    <property type="match status" value="1"/>
</dbReference>
<dbReference type="Proteomes" id="UP000054538">
    <property type="component" value="Unassembled WGS sequence"/>
</dbReference>
<feature type="transmembrane region" description="Helical" evidence="7">
    <location>
        <begin position="75"/>
        <end position="97"/>
    </location>
</feature>
<dbReference type="OrthoDB" id="272512at2759"/>
<evidence type="ECO:0000256" key="5">
    <source>
        <dbReference type="ARBA" id="ARBA00023136"/>
    </source>
</evidence>
<gene>
    <name evidence="8" type="ORF">PAXRUDRAFT_822948</name>
</gene>
<protein>
    <submittedName>
        <fullName evidence="8">Uncharacterized protein</fullName>
    </submittedName>
</protein>
<dbReference type="EMBL" id="KN824865">
    <property type="protein sequence ID" value="KIK99255.1"/>
    <property type="molecule type" value="Genomic_DNA"/>
</dbReference>
<evidence type="ECO:0000313" key="8">
    <source>
        <dbReference type="EMBL" id="KIK99255.1"/>
    </source>
</evidence>
<dbReference type="GO" id="GO:0016746">
    <property type="term" value="F:acyltransferase activity"/>
    <property type="evidence" value="ECO:0007669"/>
    <property type="project" value="UniProtKB-KW"/>
</dbReference>
<evidence type="ECO:0000256" key="6">
    <source>
        <dbReference type="ARBA" id="ARBA00023315"/>
    </source>
</evidence>
<feature type="transmembrane region" description="Helical" evidence="7">
    <location>
        <begin position="46"/>
        <end position="69"/>
    </location>
</feature>
<keyword evidence="9" id="KW-1185">Reference proteome</keyword>
<accession>A0A0D0ECF0</accession>
<keyword evidence="2 7" id="KW-0812">Transmembrane</keyword>
<evidence type="ECO:0000256" key="2">
    <source>
        <dbReference type="ARBA" id="ARBA00022692"/>
    </source>
</evidence>
<dbReference type="STRING" id="930991.A0A0D0ECF0"/>
<keyword evidence="6" id="KW-0012">Acyltransferase</keyword>
<dbReference type="GO" id="GO:0006629">
    <property type="term" value="P:lipid metabolic process"/>
    <property type="evidence" value="ECO:0007669"/>
    <property type="project" value="UniProtKB-KW"/>
</dbReference>
<proteinExistence type="predicted"/>
<dbReference type="AlphaFoldDB" id="A0A0D0ECF0"/>
<dbReference type="PANTHER" id="PTHR23063:SF60">
    <property type="entry name" value="LYSOPHOSPHATIDIC ACID:OLEOYL-COA ACYLTRANSFERASE 1"/>
    <property type="match status" value="1"/>
</dbReference>
<reference evidence="9" key="2">
    <citation type="submission" date="2015-01" db="EMBL/GenBank/DDBJ databases">
        <title>Evolutionary Origins and Diversification of the Mycorrhizal Mutualists.</title>
        <authorList>
            <consortium name="DOE Joint Genome Institute"/>
            <consortium name="Mycorrhizal Genomics Consortium"/>
            <person name="Kohler A."/>
            <person name="Kuo A."/>
            <person name="Nagy L.G."/>
            <person name="Floudas D."/>
            <person name="Copeland A."/>
            <person name="Barry K.W."/>
            <person name="Cichocki N."/>
            <person name="Veneault-Fourrey C."/>
            <person name="LaButti K."/>
            <person name="Lindquist E.A."/>
            <person name="Lipzen A."/>
            <person name="Lundell T."/>
            <person name="Morin E."/>
            <person name="Murat C."/>
            <person name="Riley R."/>
            <person name="Ohm R."/>
            <person name="Sun H."/>
            <person name="Tunlid A."/>
            <person name="Henrissat B."/>
            <person name="Grigoriev I.V."/>
            <person name="Hibbett D.S."/>
            <person name="Martin F."/>
        </authorList>
    </citation>
    <scope>NUCLEOTIDE SEQUENCE [LARGE SCALE GENOMIC DNA]</scope>
    <source>
        <strain evidence="9">Ve08.2h10</strain>
    </source>
</reference>
<evidence type="ECO:0000256" key="1">
    <source>
        <dbReference type="ARBA" id="ARBA00022679"/>
    </source>
</evidence>
<organism evidence="8 9">
    <name type="scientific">Paxillus rubicundulus Ve08.2h10</name>
    <dbReference type="NCBI Taxonomy" id="930991"/>
    <lineage>
        <taxon>Eukaryota</taxon>
        <taxon>Fungi</taxon>
        <taxon>Dikarya</taxon>
        <taxon>Basidiomycota</taxon>
        <taxon>Agaricomycotina</taxon>
        <taxon>Agaricomycetes</taxon>
        <taxon>Agaricomycetidae</taxon>
        <taxon>Boletales</taxon>
        <taxon>Paxilineae</taxon>
        <taxon>Paxillaceae</taxon>
        <taxon>Paxillus</taxon>
    </lineage>
</organism>
<evidence type="ECO:0000313" key="9">
    <source>
        <dbReference type="Proteomes" id="UP000054538"/>
    </source>
</evidence>
<name>A0A0D0ECF0_9AGAM</name>
<evidence type="ECO:0000256" key="4">
    <source>
        <dbReference type="ARBA" id="ARBA00023098"/>
    </source>
</evidence>
<dbReference type="HOGENOM" id="CLU_048121_2_0_1"/>
<keyword evidence="5 7" id="KW-0472">Membrane</keyword>
<keyword evidence="4" id="KW-0443">Lipid metabolism</keyword>
<keyword evidence="3 7" id="KW-1133">Transmembrane helix</keyword>
<reference evidence="8 9" key="1">
    <citation type="submission" date="2014-04" db="EMBL/GenBank/DDBJ databases">
        <authorList>
            <consortium name="DOE Joint Genome Institute"/>
            <person name="Kuo A."/>
            <person name="Kohler A."/>
            <person name="Jargeat P."/>
            <person name="Nagy L.G."/>
            <person name="Floudas D."/>
            <person name="Copeland A."/>
            <person name="Barry K.W."/>
            <person name="Cichocki N."/>
            <person name="Veneault-Fourrey C."/>
            <person name="LaButti K."/>
            <person name="Lindquist E.A."/>
            <person name="Lipzen A."/>
            <person name="Lundell T."/>
            <person name="Morin E."/>
            <person name="Murat C."/>
            <person name="Sun H."/>
            <person name="Tunlid A."/>
            <person name="Henrissat B."/>
            <person name="Grigoriev I.V."/>
            <person name="Hibbett D.S."/>
            <person name="Martin F."/>
            <person name="Nordberg H.P."/>
            <person name="Cantor M.N."/>
            <person name="Hua S.X."/>
        </authorList>
    </citation>
    <scope>NUCLEOTIDE SEQUENCE [LARGE SCALE GENOMIC DNA]</scope>
    <source>
        <strain evidence="8 9">Ve08.2h10</strain>
    </source>
</reference>